<dbReference type="PRINTS" id="PR01782">
    <property type="entry name" value="MCEVIRFACTOR"/>
</dbReference>
<feature type="domain" description="Mce/MlaD" evidence="2">
    <location>
        <begin position="39"/>
        <end position="112"/>
    </location>
</feature>
<dbReference type="Proteomes" id="UP001500618">
    <property type="component" value="Unassembled WGS sequence"/>
</dbReference>
<evidence type="ECO:0000259" key="2">
    <source>
        <dbReference type="Pfam" id="PF02470"/>
    </source>
</evidence>
<feature type="domain" description="Mammalian cell entry C-terminal" evidence="3">
    <location>
        <begin position="120"/>
        <end position="299"/>
    </location>
</feature>
<dbReference type="PANTHER" id="PTHR33371">
    <property type="entry name" value="INTERMEMBRANE PHOSPHOLIPID TRANSPORT SYSTEM BINDING PROTEIN MLAD-RELATED"/>
    <property type="match status" value="1"/>
</dbReference>
<gene>
    <name evidence="4" type="ORF">GCM10009765_36420</name>
</gene>
<reference evidence="4 5" key="1">
    <citation type="journal article" date="2019" name="Int. J. Syst. Evol. Microbiol.">
        <title>The Global Catalogue of Microorganisms (GCM) 10K type strain sequencing project: providing services to taxonomists for standard genome sequencing and annotation.</title>
        <authorList>
            <consortium name="The Broad Institute Genomics Platform"/>
            <consortium name="The Broad Institute Genome Sequencing Center for Infectious Disease"/>
            <person name="Wu L."/>
            <person name="Ma J."/>
        </authorList>
    </citation>
    <scope>NUCLEOTIDE SEQUENCE [LARGE SCALE GENOMIC DNA]</scope>
    <source>
        <strain evidence="4 5">JCM 14718</strain>
    </source>
</reference>
<name>A0ABN2H8T4_9ACTN</name>
<dbReference type="EMBL" id="BAAANY010000011">
    <property type="protein sequence ID" value="GAA1683814.1"/>
    <property type="molecule type" value="Genomic_DNA"/>
</dbReference>
<keyword evidence="1" id="KW-0812">Transmembrane</keyword>
<sequence length="336" mass="34770">MKPLRERNPIAVALVGVVAMALIGLLTFYWNDLPVVGAGTAYSADFSEAAGLKPGDDVLVAGVKVGDVTDVRLDGAQVKATFRVKNAWVGNASTVAIKIKTLLGAKFLSVDPLGAKDQDPSATIPRARTVSPFDVVQAFNGLSATVGAIDTDQLAASFQAISSAFAGATPYVRSAVTGLAALSTTIASRDAQLAQLLANTRQITGTLAANNSEFDALLADGNLLLNELAQRRTAIGQLLTGTQSLATQISGLVRDNETQLGPTLQSLNTVLSVLKQNQANLNQALALAGPYYRLIGNTMGSGHWLDSYVCGVVPPSYLPPGSGPPTGCEPPKNGGN</sequence>
<dbReference type="InterPro" id="IPR024516">
    <property type="entry name" value="Mce_C"/>
</dbReference>
<dbReference type="Pfam" id="PF11887">
    <property type="entry name" value="Mce4_CUP1"/>
    <property type="match status" value="1"/>
</dbReference>
<dbReference type="InterPro" id="IPR003399">
    <property type="entry name" value="Mce/MlaD"/>
</dbReference>
<dbReference type="InterPro" id="IPR005693">
    <property type="entry name" value="Mce"/>
</dbReference>
<comment type="caution">
    <text evidence="4">The sequence shown here is derived from an EMBL/GenBank/DDBJ whole genome shotgun (WGS) entry which is preliminary data.</text>
</comment>
<evidence type="ECO:0000313" key="4">
    <source>
        <dbReference type="EMBL" id="GAA1683814.1"/>
    </source>
</evidence>
<evidence type="ECO:0000256" key="1">
    <source>
        <dbReference type="SAM" id="Phobius"/>
    </source>
</evidence>
<organism evidence="4 5">
    <name type="scientific">Fodinicola feengrottensis</name>
    <dbReference type="NCBI Taxonomy" id="435914"/>
    <lineage>
        <taxon>Bacteria</taxon>
        <taxon>Bacillati</taxon>
        <taxon>Actinomycetota</taxon>
        <taxon>Actinomycetes</taxon>
        <taxon>Mycobacteriales</taxon>
        <taxon>Fodinicola</taxon>
    </lineage>
</organism>
<accession>A0ABN2H8T4</accession>
<keyword evidence="1" id="KW-1133">Transmembrane helix</keyword>
<protein>
    <submittedName>
        <fullName evidence="4">MCE family protein</fullName>
    </submittedName>
</protein>
<keyword evidence="1" id="KW-0472">Membrane</keyword>
<dbReference type="Pfam" id="PF02470">
    <property type="entry name" value="MlaD"/>
    <property type="match status" value="1"/>
</dbReference>
<proteinExistence type="predicted"/>
<dbReference type="NCBIfam" id="TIGR00996">
    <property type="entry name" value="Mtu_fam_mce"/>
    <property type="match status" value="1"/>
</dbReference>
<dbReference type="RefSeq" id="WP_344311423.1">
    <property type="nucleotide sequence ID" value="NZ_BAAANY010000011.1"/>
</dbReference>
<keyword evidence="5" id="KW-1185">Reference proteome</keyword>
<evidence type="ECO:0000259" key="3">
    <source>
        <dbReference type="Pfam" id="PF11887"/>
    </source>
</evidence>
<dbReference type="PANTHER" id="PTHR33371:SF18">
    <property type="entry name" value="MCE-FAMILY PROTEIN MCE3C"/>
    <property type="match status" value="1"/>
</dbReference>
<feature type="transmembrane region" description="Helical" evidence="1">
    <location>
        <begin position="12"/>
        <end position="30"/>
    </location>
</feature>
<dbReference type="InterPro" id="IPR052336">
    <property type="entry name" value="MlaD_Phospholipid_Transporter"/>
</dbReference>
<evidence type="ECO:0000313" key="5">
    <source>
        <dbReference type="Proteomes" id="UP001500618"/>
    </source>
</evidence>